<evidence type="ECO:0000256" key="5">
    <source>
        <dbReference type="ARBA" id="ARBA00022692"/>
    </source>
</evidence>
<dbReference type="PANTHER" id="PTHR13929:SF0">
    <property type="entry name" value="UBIA PRENYLTRANSFERASE DOMAIN-CONTAINING PROTEIN 1"/>
    <property type="match status" value="1"/>
</dbReference>
<protein>
    <recommendedName>
        <fullName evidence="8 9">1,4-dihydroxy-2-naphthoate octaprenyltransferase</fullName>
        <shortName evidence="8">DHNA-octaprenyltransferase</shortName>
        <ecNumber evidence="8 9">2.5.1.74</ecNumber>
    </recommendedName>
</protein>
<dbReference type="GeneID" id="86048939"/>
<comment type="subcellular location">
    <subcellularLocation>
        <location evidence="8">Cell membrane</location>
        <topology evidence="8">Multi-pass membrane protein</topology>
    </subcellularLocation>
    <subcellularLocation>
        <location evidence="1">Membrane</location>
        <topology evidence="1">Multi-pass membrane protein</topology>
    </subcellularLocation>
</comment>
<dbReference type="InterPro" id="IPR004657">
    <property type="entry name" value="MenA"/>
</dbReference>
<dbReference type="GO" id="GO:0042371">
    <property type="term" value="P:vitamin K biosynthetic process"/>
    <property type="evidence" value="ECO:0007669"/>
    <property type="project" value="TreeGrafter"/>
</dbReference>
<dbReference type="Gene3D" id="1.10.357.140">
    <property type="entry name" value="UbiA prenyltransferase"/>
    <property type="match status" value="1"/>
</dbReference>
<evidence type="ECO:0000256" key="1">
    <source>
        <dbReference type="ARBA" id="ARBA00004141"/>
    </source>
</evidence>
<dbReference type="PIRSF" id="PIRSF005355">
    <property type="entry name" value="UBIAD1"/>
    <property type="match status" value="1"/>
</dbReference>
<feature type="transmembrane region" description="Helical" evidence="8">
    <location>
        <begin position="225"/>
        <end position="243"/>
    </location>
</feature>
<feature type="transmembrane region" description="Helical" evidence="8">
    <location>
        <begin position="20"/>
        <end position="37"/>
    </location>
</feature>
<evidence type="ECO:0000256" key="7">
    <source>
        <dbReference type="ARBA" id="ARBA00023136"/>
    </source>
</evidence>
<evidence type="ECO:0000313" key="11">
    <source>
        <dbReference type="Proteomes" id="UP000003416"/>
    </source>
</evidence>
<comment type="caution">
    <text evidence="10">The sequence shown here is derived from an EMBL/GenBank/DDBJ whole genome shotgun (WGS) entry which is preliminary data.</text>
</comment>
<dbReference type="Pfam" id="PF01040">
    <property type="entry name" value="UbiA"/>
    <property type="match status" value="1"/>
</dbReference>
<evidence type="ECO:0000256" key="8">
    <source>
        <dbReference type="HAMAP-Rule" id="MF_01937"/>
    </source>
</evidence>
<dbReference type="RefSeq" id="WP_009124465.1">
    <property type="nucleotide sequence ID" value="NZ_GL882621.1"/>
</dbReference>
<dbReference type="CDD" id="cd13962">
    <property type="entry name" value="PT_UbiA_UBIAD1"/>
    <property type="match status" value="1"/>
</dbReference>
<accession>F3PR85</accession>
<feature type="transmembrane region" description="Helical" evidence="8">
    <location>
        <begin position="98"/>
        <end position="116"/>
    </location>
</feature>
<evidence type="ECO:0000256" key="4">
    <source>
        <dbReference type="ARBA" id="ARBA00022679"/>
    </source>
</evidence>
<evidence type="ECO:0000256" key="6">
    <source>
        <dbReference type="ARBA" id="ARBA00022989"/>
    </source>
</evidence>
<dbReference type="GO" id="GO:0009234">
    <property type="term" value="P:menaquinone biosynthetic process"/>
    <property type="evidence" value="ECO:0007669"/>
    <property type="project" value="UniProtKB-UniRule"/>
</dbReference>
<comment type="function">
    <text evidence="8">Conversion of 1,4-dihydroxy-2-naphthoate (DHNA) to demethylmenaquinone (DMK).</text>
</comment>
<evidence type="ECO:0000313" key="10">
    <source>
        <dbReference type="EMBL" id="EGF58433.1"/>
    </source>
</evidence>
<feature type="transmembrane region" description="Helical" evidence="8">
    <location>
        <begin position="44"/>
        <end position="63"/>
    </location>
</feature>
<dbReference type="InterPro" id="IPR044878">
    <property type="entry name" value="UbiA_sf"/>
</dbReference>
<name>F3PR85_9BACE</name>
<reference evidence="10 11" key="1">
    <citation type="submission" date="2011-02" db="EMBL/GenBank/DDBJ databases">
        <authorList>
            <person name="Weinstock G."/>
            <person name="Sodergren E."/>
            <person name="Clifton S."/>
            <person name="Fulton L."/>
            <person name="Fulton B."/>
            <person name="Courtney L."/>
            <person name="Fronick C."/>
            <person name="Harrison M."/>
            <person name="Strong C."/>
            <person name="Farmer C."/>
            <person name="Delahaunty K."/>
            <person name="Markovic C."/>
            <person name="Hall O."/>
            <person name="Minx P."/>
            <person name="Tomlinson C."/>
            <person name="Mitreva M."/>
            <person name="Hou S."/>
            <person name="Chen J."/>
            <person name="Wollam A."/>
            <person name="Pepin K.H."/>
            <person name="Johnson M."/>
            <person name="Bhonagiri V."/>
            <person name="Zhang X."/>
            <person name="Suruliraj S."/>
            <person name="Warren W."/>
            <person name="Chinwalla A."/>
            <person name="Mardis E.R."/>
            <person name="Wilson R.K."/>
        </authorList>
    </citation>
    <scope>NUCLEOTIDE SEQUENCE [LARGE SCALE GENOMIC DNA]</scope>
    <source>
        <strain evidence="10 11">YIT 12057</strain>
    </source>
</reference>
<keyword evidence="5 8" id="KW-0812">Transmembrane</keyword>
<keyword evidence="11" id="KW-1185">Reference proteome</keyword>
<feature type="transmembrane region" description="Helical" evidence="8">
    <location>
        <begin position="154"/>
        <end position="171"/>
    </location>
</feature>
<keyword evidence="3 8" id="KW-1003">Cell membrane</keyword>
<dbReference type="Proteomes" id="UP000003416">
    <property type="component" value="Unassembled WGS sequence"/>
</dbReference>
<dbReference type="InterPro" id="IPR000537">
    <property type="entry name" value="UbiA_prenyltransferase"/>
</dbReference>
<organism evidence="10 11">
    <name type="scientific">Bacteroides fluxus YIT 12057</name>
    <dbReference type="NCBI Taxonomy" id="763034"/>
    <lineage>
        <taxon>Bacteria</taxon>
        <taxon>Pseudomonadati</taxon>
        <taxon>Bacteroidota</taxon>
        <taxon>Bacteroidia</taxon>
        <taxon>Bacteroidales</taxon>
        <taxon>Bacteroidaceae</taxon>
        <taxon>Bacteroides</taxon>
    </lineage>
</organism>
<sequence>MKEIKQNSLHAWLLAARPKTLTGAVIPVLTGTSLALADGQFKGMAALLCLLFACGMQIAANFINDLYDYLKGTDREDRLGPERACAQGWITPEAMKRGIGLTVFLSCLTGCGLLYACRGQLPYHGWELVLLGMFCVVFAFLYTTVLSYQGWGDLLVLMFFGFVPVGGTYYVQAYTITADVMVASLISGLVTDTLLIVNNYRDREQDALSGKRTLIVRFGEPLGRYLYLGLGMAATLLTLWFAVRNGGDMQGETGVLSFDVTAVLLPFIYLLAHVRTWKRMCEIRSGKKLNSILGETSRNMLLMGLLLSAVILAT</sequence>
<comment type="similarity">
    <text evidence="8">Belongs to the MenA family. Type 1 subfamily.</text>
</comment>
<dbReference type="GO" id="GO:0005886">
    <property type="term" value="C:plasma membrane"/>
    <property type="evidence" value="ECO:0007669"/>
    <property type="project" value="UniProtKB-SubCell"/>
</dbReference>
<dbReference type="AlphaFoldDB" id="F3PR85"/>
<keyword evidence="2 8" id="KW-0474">Menaquinone biosynthesis</keyword>
<dbReference type="UniPathway" id="UPA00079">
    <property type="reaction ID" value="UER00168"/>
</dbReference>
<dbReference type="eggNOG" id="COG1575">
    <property type="taxonomic scope" value="Bacteria"/>
</dbReference>
<dbReference type="InterPro" id="IPR026046">
    <property type="entry name" value="UBIAD1"/>
</dbReference>
<evidence type="ECO:0000256" key="3">
    <source>
        <dbReference type="ARBA" id="ARBA00022475"/>
    </source>
</evidence>
<evidence type="ECO:0000256" key="9">
    <source>
        <dbReference type="NCBIfam" id="TIGR00751"/>
    </source>
</evidence>
<comment type="pathway">
    <text evidence="8">Quinol/quinone metabolism; menaquinone biosynthesis; menaquinol from 1,4-dihydroxy-2-naphthoate: step 1/2.</text>
</comment>
<dbReference type="HAMAP" id="MF_01937">
    <property type="entry name" value="MenA_1"/>
    <property type="match status" value="1"/>
</dbReference>
<evidence type="ECO:0000256" key="2">
    <source>
        <dbReference type="ARBA" id="ARBA00022428"/>
    </source>
</evidence>
<proteinExistence type="inferred from homology"/>
<keyword evidence="6 8" id="KW-1133">Transmembrane helix</keyword>
<dbReference type="GO" id="GO:0046428">
    <property type="term" value="F:1,4-dihydroxy-2-naphthoate polyprenyltransferase activity"/>
    <property type="evidence" value="ECO:0007669"/>
    <property type="project" value="UniProtKB-UniRule"/>
</dbReference>
<keyword evidence="7 8" id="KW-0472">Membrane</keyword>
<dbReference type="EMBL" id="AFBN01000022">
    <property type="protein sequence ID" value="EGF58433.1"/>
    <property type="molecule type" value="Genomic_DNA"/>
</dbReference>
<dbReference type="NCBIfam" id="TIGR00751">
    <property type="entry name" value="menA"/>
    <property type="match status" value="1"/>
</dbReference>
<dbReference type="EC" id="2.5.1.74" evidence="8 9"/>
<gene>
    <name evidence="8" type="primary">menA</name>
    <name evidence="10" type="ORF">HMPREF9446_01234</name>
</gene>
<feature type="transmembrane region" description="Helical" evidence="8">
    <location>
        <begin position="128"/>
        <end position="148"/>
    </location>
</feature>
<dbReference type="STRING" id="763034.HMPREF9446_01234"/>
<dbReference type="HOGENOM" id="CLU_043611_1_2_10"/>
<keyword evidence="4 8" id="KW-0808">Transferase</keyword>
<dbReference type="PANTHER" id="PTHR13929">
    <property type="entry name" value="1,4-DIHYDROXY-2-NAPHTHOATE OCTAPRENYLTRANSFERASE"/>
    <property type="match status" value="1"/>
</dbReference>
<comment type="catalytic activity">
    <reaction evidence="8">
        <text>an all-trans-polyprenyl diphosphate + 1,4-dihydroxy-2-naphthoate + H(+) = a 2-demethylmenaquinol + CO2 + diphosphate</text>
        <dbReference type="Rhea" id="RHEA:26478"/>
        <dbReference type="Rhea" id="RHEA-COMP:9563"/>
        <dbReference type="Rhea" id="RHEA-COMP:9564"/>
        <dbReference type="ChEBI" id="CHEBI:11173"/>
        <dbReference type="ChEBI" id="CHEBI:15378"/>
        <dbReference type="ChEBI" id="CHEBI:16526"/>
        <dbReference type="ChEBI" id="CHEBI:33019"/>
        <dbReference type="ChEBI" id="CHEBI:55437"/>
        <dbReference type="ChEBI" id="CHEBI:58914"/>
        <dbReference type="EC" id="2.5.1.74"/>
    </reaction>
</comment>
<feature type="transmembrane region" description="Helical" evidence="8">
    <location>
        <begin position="255"/>
        <end position="272"/>
    </location>
</feature>